<gene>
    <name evidence="5" type="primary">wcbT</name>
    <name evidence="5" type="ORF">ICHIAU1_19570</name>
</gene>
<protein>
    <submittedName>
        <fullName evidence="5">Polyketide synthase</fullName>
    </submittedName>
</protein>
<reference evidence="6" key="1">
    <citation type="submission" date="2020-01" db="EMBL/GenBank/DDBJ databases">
        <title>Phosphoaccumulans saitamaens gen. nov., sp. nov., a polyphosphate accumulating bacterium isolated from surface river water.</title>
        <authorList>
            <person name="Watanabe K."/>
            <person name="Suda W."/>
        </authorList>
    </citation>
    <scope>NUCLEOTIDE SEQUENCE [LARGE SCALE GENOMIC DNA]</scope>
    <source>
        <strain evidence="6">ICHIAU1</strain>
    </source>
</reference>
<comment type="cofactor">
    <cofactor evidence="1">
        <name>pyridoxal 5'-phosphate</name>
        <dbReference type="ChEBI" id="CHEBI:597326"/>
    </cofactor>
</comment>
<dbReference type="SUPFAM" id="SSF53383">
    <property type="entry name" value="PLP-dependent transferases"/>
    <property type="match status" value="1"/>
</dbReference>
<evidence type="ECO:0000259" key="4">
    <source>
        <dbReference type="Pfam" id="PF00155"/>
    </source>
</evidence>
<dbReference type="Proteomes" id="UP000463961">
    <property type="component" value="Chromosome"/>
</dbReference>
<evidence type="ECO:0000256" key="2">
    <source>
        <dbReference type="ARBA" id="ARBA00022679"/>
    </source>
</evidence>
<evidence type="ECO:0000256" key="1">
    <source>
        <dbReference type="ARBA" id="ARBA00001933"/>
    </source>
</evidence>
<dbReference type="Pfam" id="PF00155">
    <property type="entry name" value="Aminotran_1_2"/>
    <property type="match status" value="1"/>
</dbReference>
<dbReference type="PANTHER" id="PTHR13693:SF100">
    <property type="entry name" value="8-AMINO-7-OXONONANOATE SYNTHASE"/>
    <property type="match status" value="1"/>
</dbReference>
<dbReference type="GO" id="GO:0008710">
    <property type="term" value="F:8-amino-7-oxononanoate synthase activity"/>
    <property type="evidence" value="ECO:0007669"/>
    <property type="project" value="TreeGrafter"/>
</dbReference>
<dbReference type="GO" id="GO:0030170">
    <property type="term" value="F:pyridoxal phosphate binding"/>
    <property type="evidence" value="ECO:0007669"/>
    <property type="project" value="InterPro"/>
</dbReference>
<evidence type="ECO:0000313" key="5">
    <source>
        <dbReference type="EMBL" id="BBU69674.1"/>
    </source>
</evidence>
<dbReference type="Gene3D" id="3.40.640.10">
    <property type="entry name" value="Type I PLP-dependent aspartate aminotransferase-like (Major domain)"/>
    <property type="match status" value="1"/>
</dbReference>
<dbReference type="RefSeq" id="WP_162049633.1">
    <property type="nucleotide sequence ID" value="NZ_AP022345.1"/>
</dbReference>
<proteinExistence type="predicted"/>
<accession>A0A7R6R5R1</accession>
<dbReference type="InterPro" id="IPR004839">
    <property type="entry name" value="Aminotransferase_I/II_large"/>
</dbReference>
<dbReference type="InterPro" id="IPR015422">
    <property type="entry name" value="PyrdxlP-dep_Trfase_small"/>
</dbReference>
<organism evidence="5 6">
    <name type="scientific">Fluviibacter phosphoraccumulans</name>
    <dbReference type="NCBI Taxonomy" id="1751046"/>
    <lineage>
        <taxon>Bacteria</taxon>
        <taxon>Pseudomonadati</taxon>
        <taxon>Pseudomonadota</taxon>
        <taxon>Betaproteobacteria</taxon>
        <taxon>Rhodocyclales</taxon>
        <taxon>Fluviibacteraceae</taxon>
        <taxon>Fluviibacter</taxon>
    </lineage>
</organism>
<keyword evidence="3" id="KW-0663">Pyridoxal phosphate</keyword>
<dbReference type="Gene3D" id="3.90.1150.10">
    <property type="entry name" value="Aspartate Aminotransferase, domain 1"/>
    <property type="match status" value="1"/>
</dbReference>
<dbReference type="EMBL" id="AP022345">
    <property type="protein sequence ID" value="BBU69674.1"/>
    <property type="molecule type" value="Genomic_DNA"/>
</dbReference>
<keyword evidence="2" id="KW-0808">Transferase</keyword>
<dbReference type="OrthoDB" id="9807157at2"/>
<evidence type="ECO:0000313" key="6">
    <source>
        <dbReference type="Proteomes" id="UP000463961"/>
    </source>
</evidence>
<keyword evidence="6" id="KW-1185">Reference proteome</keyword>
<dbReference type="GO" id="GO:0009102">
    <property type="term" value="P:biotin biosynthetic process"/>
    <property type="evidence" value="ECO:0007669"/>
    <property type="project" value="TreeGrafter"/>
</dbReference>
<feature type="domain" description="Aminotransferase class I/classII large" evidence="4">
    <location>
        <begin position="87"/>
        <end position="430"/>
    </location>
</feature>
<dbReference type="InterPro" id="IPR015421">
    <property type="entry name" value="PyrdxlP-dep_Trfase_major"/>
</dbReference>
<dbReference type="InterPro" id="IPR015424">
    <property type="entry name" value="PyrdxlP-dep_Trfase"/>
</dbReference>
<dbReference type="InterPro" id="IPR050087">
    <property type="entry name" value="AON_synthase_class-II"/>
</dbReference>
<dbReference type="AlphaFoldDB" id="A0A7R6R5R1"/>
<evidence type="ECO:0000256" key="3">
    <source>
        <dbReference type="ARBA" id="ARBA00022898"/>
    </source>
</evidence>
<name>A0A7R6R5R1_9RHOO</name>
<dbReference type="PANTHER" id="PTHR13693">
    <property type="entry name" value="CLASS II AMINOTRANSFERASE/8-AMINO-7-OXONONANOATE SYNTHASE"/>
    <property type="match status" value="1"/>
</dbReference>
<dbReference type="CDD" id="cd06454">
    <property type="entry name" value="KBL_like"/>
    <property type="match status" value="1"/>
</dbReference>
<sequence length="435" mass="47080">MSKQALDHYAKSQLIQRVLGRKQSQPSTKFPDLAAAIPEAYTRFESHPAYDKVMLPQTIGKRLGIDNPYFKTHDAVAGAVTQIGGREYINFSSYNYLGFAGHPLVNKAAKAAIDRYGTSASASRLVSGERPVQQELESELANLYAVEAAITFVSGHATNVTTLGYLFGPKDLILHDSLIHNSALEGIRLSGAARRSFEHNNLEALETLLKELRHKFERVLIVTEGLYSMDGDTPDLTKLVSLKQQYKAFLMMDEAHALGVLGQTGKGSHEHHGIAGSDVDIWMGTLSKTLAGCGGYIAGSQALIDLLKYGAPGFVYSVGLSPVLAATSLAALKLLQSEPDRVQRLQNRAKAFLNACQAAGIDTGLAQGHAVVPAIVGSSTKATKISNKLFELGVNVQPIIYPAVEERAARLRFFLSAMHTDQQIDYTVKTLASLK</sequence>